<accession>A0A915ARA1</accession>
<keyword evidence="1" id="KW-1185">Reference proteome</keyword>
<protein>
    <submittedName>
        <fullName evidence="2">Secreted protein</fullName>
    </submittedName>
</protein>
<proteinExistence type="predicted"/>
<organism evidence="1 2">
    <name type="scientific">Parascaris univalens</name>
    <name type="common">Nematode worm</name>
    <dbReference type="NCBI Taxonomy" id="6257"/>
    <lineage>
        <taxon>Eukaryota</taxon>
        <taxon>Metazoa</taxon>
        <taxon>Ecdysozoa</taxon>
        <taxon>Nematoda</taxon>
        <taxon>Chromadorea</taxon>
        <taxon>Rhabditida</taxon>
        <taxon>Spirurina</taxon>
        <taxon>Ascaridomorpha</taxon>
        <taxon>Ascaridoidea</taxon>
        <taxon>Ascarididae</taxon>
        <taxon>Parascaris</taxon>
    </lineage>
</organism>
<dbReference type="Proteomes" id="UP000887569">
    <property type="component" value="Unplaced"/>
</dbReference>
<dbReference type="AlphaFoldDB" id="A0A915ARA1"/>
<reference evidence="2" key="1">
    <citation type="submission" date="2022-11" db="UniProtKB">
        <authorList>
            <consortium name="WormBaseParasite"/>
        </authorList>
    </citation>
    <scope>IDENTIFICATION</scope>
</reference>
<evidence type="ECO:0000313" key="2">
    <source>
        <dbReference type="WBParaSite" id="PgR013_g100_t01"/>
    </source>
</evidence>
<dbReference type="WBParaSite" id="PgR013_g100_t01">
    <property type="protein sequence ID" value="PgR013_g100_t01"/>
    <property type="gene ID" value="PgR013_g100"/>
</dbReference>
<name>A0A915ARA1_PARUN</name>
<evidence type="ECO:0000313" key="1">
    <source>
        <dbReference type="Proteomes" id="UP000887569"/>
    </source>
</evidence>
<sequence>MTFGDPRSHLTFARRCGGTNRKLSSRKTASSRLMNKTFGSGVRKWL</sequence>